<protein>
    <submittedName>
        <fullName evidence="2">Uncharacterized protein</fullName>
    </submittedName>
</protein>
<sequence length="74" mass="8519">MYGLSQSYKKVKLLQKLMKKFCEARKEACLDGIDVADETAMKTTYKLFLMMFGILFNGMTCKVLYLAIMKDMGE</sequence>
<organism evidence="2 3">
    <name type="scientific">Cannabis sativa</name>
    <name type="common">Hemp</name>
    <name type="synonym">Marijuana</name>
    <dbReference type="NCBI Taxonomy" id="3483"/>
    <lineage>
        <taxon>Eukaryota</taxon>
        <taxon>Viridiplantae</taxon>
        <taxon>Streptophyta</taxon>
        <taxon>Embryophyta</taxon>
        <taxon>Tracheophyta</taxon>
        <taxon>Spermatophyta</taxon>
        <taxon>Magnoliopsida</taxon>
        <taxon>eudicotyledons</taxon>
        <taxon>Gunneridae</taxon>
        <taxon>Pentapetalae</taxon>
        <taxon>rosids</taxon>
        <taxon>fabids</taxon>
        <taxon>Rosales</taxon>
        <taxon>Cannabaceae</taxon>
        <taxon>Cannabis</taxon>
    </lineage>
</organism>
<gene>
    <name evidence="2" type="ORF">F8388_008422</name>
</gene>
<evidence type="ECO:0000313" key="3">
    <source>
        <dbReference type="Proteomes" id="UP000525078"/>
    </source>
</evidence>
<keyword evidence="1" id="KW-0812">Transmembrane</keyword>
<dbReference type="Proteomes" id="UP000525078">
    <property type="component" value="Unassembled WGS sequence"/>
</dbReference>
<keyword evidence="1" id="KW-1133">Transmembrane helix</keyword>
<accession>A0A7J6DV85</accession>
<dbReference type="AlphaFoldDB" id="A0A7J6DV85"/>
<dbReference type="EMBL" id="JAATIP010000393">
    <property type="protein sequence ID" value="KAF4349479.1"/>
    <property type="molecule type" value="Genomic_DNA"/>
</dbReference>
<evidence type="ECO:0000313" key="2">
    <source>
        <dbReference type="EMBL" id="KAF4349479.1"/>
    </source>
</evidence>
<proteinExistence type="predicted"/>
<name>A0A7J6DV85_CANSA</name>
<evidence type="ECO:0000256" key="1">
    <source>
        <dbReference type="SAM" id="Phobius"/>
    </source>
</evidence>
<reference evidence="2 3" key="1">
    <citation type="journal article" date="2020" name="bioRxiv">
        <title>Sequence and annotation of 42 cannabis genomes reveals extensive copy number variation in cannabinoid synthesis and pathogen resistance genes.</title>
        <authorList>
            <person name="Mckernan K.J."/>
            <person name="Helbert Y."/>
            <person name="Kane L.T."/>
            <person name="Ebling H."/>
            <person name="Zhang L."/>
            <person name="Liu B."/>
            <person name="Eaton Z."/>
            <person name="Mclaughlin S."/>
            <person name="Kingan S."/>
            <person name="Baybayan P."/>
            <person name="Concepcion G."/>
            <person name="Jordan M."/>
            <person name="Riva A."/>
            <person name="Barbazuk W."/>
            <person name="Harkins T."/>
        </authorList>
    </citation>
    <scope>NUCLEOTIDE SEQUENCE [LARGE SCALE GENOMIC DNA]</scope>
    <source>
        <strain evidence="3">cv. Jamaican Lion 4</strain>
        <tissue evidence="2">Leaf</tissue>
    </source>
</reference>
<feature type="transmembrane region" description="Helical" evidence="1">
    <location>
        <begin position="47"/>
        <end position="68"/>
    </location>
</feature>
<comment type="caution">
    <text evidence="2">The sequence shown here is derived from an EMBL/GenBank/DDBJ whole genome shotgun (WGS) entry which is preliminary data.</text>
</comment>
<keyword evidence="1" id="KW-0472">Membrane</keyword>